<sequence length="117" mass="13772">MSTEKHARTKPLSIEEEQCIRVFYENKLQGVCNNFRFPRQIQIRDRFYLIRINPDLTPPCCKLTQGLAVSTTIQEPCKRIWDKVNLKANHLEKEMNDEIMMSLNILMGGRHIIKVKN</sequence>
<evidence type="ECO:0000313" key="1">
    <source>
        <dbReference type="EMBL" id="KAL2326923.1"/>
    </source>
</evidence>
<keyword evidence="2" id="KW-1185">Reference proteome</keyword>
<dbReference type="EMBL" id="JBGMDY010000007">
    <property type="protein sequence ID" value="KAL2326923.1"/>
    <property type="molecule type" value="Genomic_DNA"/>
</dbReference>
<accession>A0ABD1LTR0</accession>
<protein>
    <submittedName>
        <fullName evidence="1">Uncharacterized protein</fullName>
    </submittedName>
</protein>
<comment type="caution">
    <text evidence="1">The sequence shown here is derived from an EMBL/GenBank/DDBJ whole genome shotgun (WGS) entry which is preliminary data.</text>
</comment>
<dbReference type="AlphaFoldDB" id="A0ABD1LTR0"/>
<proteinExistence type="predicted"/>
<name>A0ABD1LTR0_9FABA</name>
<gene>
    <name evidence="1" type="ORF">Fmac_020350</name>
</gene>
<reference evidence="1 2" key="1">
    <citation type="submission" date="2024-08" db="EMBL/GenBank/DDBJ databases">
        <title>Insights into the chromosomal genome structure of Flemingia macrophylla.</title>
        <authorList>
            <person name="Ding Y."/>
            <person name="Zhao Y."/>
            <person name="Bi W."/>
            <person name="Wu M."/>
            <person name="Zhao G."/>
            <person name="Gong Y."/>
            <person name="Li W."/>
            <person name="Zhang P."/>
        </authorList>
    </citation>
    <scope>NUCLEOTIDE SEQUENCE [LARGE SCALE GENOMIC DNA]</scope>
    <source>
        <strain evidence="1">DYQJB</strain>
        <tissue evidence="1">Leaf</tissue>
    </source>
</reference>
<dbReference type="Proteomes" id="UP001603857">
    <property type="component" value="Unassembled WGS sequence"/>
</dbReference>
<organism evidence="1 2">
    <name type="scientific">Flemingia macrophylla</name>
    <dbReference type="NCBI Taxonomy" id="520843"/>
    <lineage>
        <taxon>Eukaryota</taxon>
        <taxon>Viridiplantae</taxon>
        <taxon>Streptophyta</taxon>
        <taxon>Embryophyta</taxon>
        <taxon>Tracheophyta</taxon>
        <taxon>Spermatophyta</taxon>
        <taxon>Magnoliopsida</taxon>
        <taxon>eudicotyledons</taxon>
        <taxon>Gunneridae</taxon>
        <taxon>Pentapetalae</taxon>
        <taxon>rosids</taxon>
        <taxon>fabids</taxon>
        <taxon>Fabales</taxon>
        <taxon>Fabaceae</taxon>
        <taxon>Papilionoideae</taxon>
        <taxon>50 kb inversion clade</taxon>
        <taxon>NPAAA clade</taxon>
        <taxon>indigoferoid/millettioid clade</taxon>
        <taxon>Phaseoleae</taxon>
        <taxon>Flemingia</taxon>
    </lineage>
</organism>
<evidence type="ECO:0000313" key="2">
    <source>
        <dbReference type="Proteomes" id="UP001603857"/>
    </source>
</evidence>